<name>A0ABS4EL52_9HYPH</name>
<feature type="region of interest" description="Disordered" evidence="1">
    <location>
        <begin position="69"/>
        <end position="93"/>
    </location>
</feature>
<dbReference type="EMBL" id="JAGGJV010000003">
    <property type="protein sequence ID" value="MBP1858674.1"/>
    <property type="molecule type" value="Genomic_DNA"/>
</dbReference>
<evidence type="ECO:0000313" key="4">
    <source>
        <dbReference type="Proteomes" id="UP000823786"/>
    </source>
</evidence>
<dbReference type="RefSeq" id="WP_209851725.1">
    <property type="nucleotide sequence ID" value="NZ_JAGGJV010000003.1"/>
</dbReference>
<protein>
    <submittedName>
        <fullName evidence="3">Y4mF family transcriptional regulator</fullName>
    </submittedName>
</protein>
<evidence type="ECO:0000313" key="3">
    <source>
        <dbReference type="EMBL" id="MBP1858674.1"/>
    </source>
</evidence>
<dbReference type="SMART" id="SM00530">
    <property type="entry name" value="HTH_XRE"/>
    <property type="match status" value="1"/>
</dbReference>
<dbReference type="SUPFAM" id="SSF47413">
    <property type="entry name" value="lambda repressor-like DNA-binding domains"/>
    <property type="match status" value="1"/>
</dbReference>
<evidence type="ECO:0000256" key="1">
    <source>
        <dbReference type="SAM" id="MobiDB-lite"/>
    </source>
</evidence>
<evidence type="ECO:0000259" key="2">
    <source>
        <dbReference type="PROSITE" id="PS50943"/>
    </source>
</evidence>
<keyword evidence="4" id="KW-1185">Reference proteome</keyword>
<dbReference type="Pfam" id="PF01381">
    <property type="entry name" value="HTH_3"/>
    <property type="match status" value="1"/>
</dbReference>
<dbReference type="Proteomes" id="UP000823786">
    <property type="component" value="Unassembled WGS sequence"/>
</dbReference>
<dbReference type="InterPro" id="IPR001387">
    <property type="entry name" value="Cro/C1-type_HTH"/>
</dbReference>
<sequence length="93" mass="10024">MFRSARDFGAAIREKRKAIGWTQTQLAARSGTGERFIVDLESGKPSCQLDKSLIVARTVGIETGDLRAVQPAPLSPDDDDLGFLPTFGDGRSS</sequence>
<feature type="domain" description="HTH cro/C1-type" evidence="2">
    <location>
        <begin position="12"/>
        <end position="66"/>
    </location>
</feature>
<gene>
    <name evidence="3" type="ORF">J2Z75_002182</name>
</gene>
<organism evidence="3 4">
    <name type="scientific">Rhizobium herbae</name>
    <dbReference type="NCBI Taxonomy" id="508661"/>
    <lineage>
        <taxon>Bacteria</taxon>
        <taxon>Pseudomonadati</taxon>
        <taxon>Pseudomonadota</taxon>
        <taxon>Alphaproteobacteria</taxon>
        <taxon>Hyphomicrobiales</taxon>
        <taxon>Rhizobiaceae</taxon>
        <taxon>Rhizobium/Agrobacterium group</taxon>
        <taxon>Rhizobium</taxon>
    </lineage>
</organism>
<dbReference type="CDD" id="cd00093">
    <property type="entry name" value="HTH_XRE"/>
    <property type="match status" value="1"/>
</dbReference>
<dbReference type="PROSITE" id="PS50943">
    <property type="entry name" value="HTH_CROC1"/>
    <property type="match status" value="1"/>
</dbReference>
<proteinExistence type="predicted"/>
<reference evidence="3 4" key="1">
    <citation type="submission" date="2021-03" db="EMBL/GenBank/DDBJ databases">
        <title>Genomic Encyclopedia of Type Strains, Phase IV (KMG-IV): sequencing the most valuable type-strain genomes for metagenomic binning, comparative biology and taxonomic classification.</title>
        <authorList>
            <person name="Goeker M."/>
        </authorList>
    </citation>
    <scope>NUCLEOTIDE SEQUENCE [LARGE SCALE GENOMIC DNA]</scope>
    <source>
        <strain evidence="3 4">DSM 26427</strain>
    </source>
</reference>
<dbReference type="InterPro" id="IPR010982">
    <property type="entry name" value="Lambda_DNA-bd_dom_sf"/>
</dbReference>
<accession>A0ABS4EL52</accession>
<comment type="caution">
    <text evidence="3">The sequence shown here is derived from an EMBL/GenBank/DDBJ whole genome shotgun (WGS) entry which is preliminary data.</text>
</comment>
<dbReference type="Gene3D" id="1.10.260.40">
    <property type="entry name" value="lambda repressor-like DNA-binding domains"/>
    <property type="match status" value="1"/>
</dbReference>